<feature type="non-terminal residue" evidence="11">
    <location>
        <position position="1"/>
    </location>
</feature>
<evidence type="ECO:0000313" key="11">
    <source>
        <dbReference type="EMBL" id="NWW51923.1"/>
    </source>
</evidence>
<name>A0A7K6NSZ5_PEDTO</name>
<comment type="similarity">
    <text evidence="1">Belongs to the protein kinase superfamily. CAMK Ser/Thr protein kinase family.</text>
</comment>
<evidence type="ECO:0000256" key="1">
    <source>
        <dbReference type="ARBA" id="ARBA00006692"/>
    </source>
</evidence>
<evidence type="ECO:0000256" key="4">
    <source>
        <dbReference type="ARBA" id="ARBA00022741"/>
    </source>
</evidence>
<feature type="non-terminal residue" evidence="11">
    <location>
        <position position="836"/>
    </location>
</feature>
<dbReference type="FunFam" id="3.30.200.20:FF:000196">
    <property type="entry name" value="Myosin light chain kinase family, member 4"/>
    <property type="match status" value="1"/>
</dbReference>
<dbReference type="Gene3D" id="1.10.510.10">
    <property type="entry name" value="Transferase(Phosphotransferase) domain 1"/>
    <property type="match status" value="1"/>
</dbReference>
<sequence>MDKKLYLLNEKMDKLLHFQEDLTGKLQQVNKGIDDVEKGINKLTVSRAPPDETDAMKKGLKVSDSTHQTDVQSICSEVLKLMKAAQLDASKHKERLAKIEKRVDTLDKVITFVGEVLKNSKVVDFILKGIVPWKKGSLLEILVEAKDKPEESGAKPKHVLSNRGTQTESKKPLEGIAVAHKADSKPQVKERTVQQQAVEGAGKTHSSKSCQQQKDIGVKALNQHNGLPFINQDHVGNQIVPAKAHDMDRAPCLDECHGQLVHQKLMENENRPPSSSVVSREAVPSTSQAISDTGCEVTQQPCGQFDFVTSKPVTTLKPEEPPCLLSVGFRLWLVSHRLCASTAEADPSPLPTTSVSPRRSVKRTSCSSAWRNAQESCRVQACLDNSGSVCSELYDYRGESPKVKSASSTPADVEGVEQPPDALKLQQIPKNISTEPNQEVKGDNKLNKLASQTGKQQPLLSKTKPVGSENDTHQHMGMAAEKSKSREASKELSSQDEMIIDDSPSPPAPFEHRIVNVKQTEVTTCYSVCRHEVLGGGRFGQVHKCTETSTGLNLAAKIIKVKGAKEREEVKNEINIMNQLNHVNLIQLYDAFEAKNNITLIMEYLDGGELFDRITDENYNLTELDAILFTKQICEGVHYLHQHYILHLDLKPENILCVNHTGNQIKIIDFGLARRYKPREKLKVNFGTPEFLAPEVVNYDFVSFPTDMWSVGVITYMLLSGLSPFLGETDAETMNYVVNCNWDFDAEAFEQLSEEAKDFISRLLVKEKSCRMSATQCLKHEWLNNLPAKAKKFKLRLRSQLLLQSYLAHRKWKKHFYVVAAANRLKRFQSTSVKLV</sequence>
<dbReference type="SMART" id="SM00220">
    <property type="entry name" value="S_TKc"/>
    <property type="match status" value="1"/>
</dbReference>
<feature type="compositionally biased region" description="Basic and acidic residues" evidence="9">
    <location>
        <begin position="481"/>
        <end position="490"/>
    </location>
</feature>
<dbReference type="PROSITE" id="PS50011">
    <property type="entry name" value="PROTEIN_KINASE_DOM"/>
    <property type="match status" value="1"/>
</dbReference>
<dbReference type="AlphaFoldDB" id="A0A7K6NSZ5"/>
<keyword evidence="3" id="KW-0808">Transferase</keyword>
<dbReference type="PROSITE" id="PS00107">
    <property type="entry name" value="PROTEIN_KINASE_ATP"/>
    <property type="match status" value="1"/>
</dbReference>
<dbReference type="GO" id="GO:0005634">
    <property type="term" value="C:nucleus"/>
    <property type="evidence" value="ECO:0007669"/>
    <property type="project" value="TreeGrafter"/>
</dbReference>
<dbReference type="FunFam" id="1.10.510.10:FF:000135">
    <property type="entry name" value="Putative myosin light chain kinase 3"/>
    <property type="match status" value="1"/>
</dbReference>
<feature type="coiled-coil region" evidence="8">
    <location>
        <begin position="82"/>
        <end position="109"/>
    </location>
</feature>
<feature type="region of interest" description="Disordered" evidence="9">
    <location>
        <begin position="268"/>
        <end position="290"/>
    </location>
</feature>
<evidence type="ECO:0000256" key="2">
    <source>
        <dbReference type="ARBA" id="ARBA00022527"/>
    </source>
</evidence>
<dbReference type="InterPro" id="IPR017441">
    <property type="entry name" value="Protein_kinase_ATP_BS"/>
</dbReference>
<feature type="region of interest" description="Disordered" evidence="9">
    <location>
        <begin position="148"/>
        <end position="169"/>
    </location>
</feature>
<dbReference type="GO" id="GO:0035556">
    <property type="term" value="P:intracellular signal transduction"/>
    <property type="evidence" value="ECO:0007669"/>
    <property type="project" value="TreeGrafter"/>
</dbReference>
<dbReference type="PROSITE" id="PS00108">
    <property type="entry name" value="PROTEIN_KINASE_ST"/>
    <property type="match status" value="1"/>
</dbReference>
<dbReference type="CDD" id="cd14192">
    <property type="entry name" value="STKc_MLCK3"/>
    <property type="match status" value="1"/>
</dbReference>
<evidence type="ECO:0000259" key="10">
    <source>
        <dbReference type="PROSITE" id="PS50011"/>
    </source>
</evidence>
<evidence type="ECO:0000256" key="7">
    <source>
        <dbReference type="PROSITE-ProRule" id="PRU10141"/>
    </source>
</evidence>
<dbReference type="InterPro" id="IPR008271">
    <property type="entry name" value="Ser/Thr_kinase_AS"/>
</dbReference>
<keyword evidence="6 7" id="KW-0067">ATP-binding</keyword>
<dbReference type="InterPro" id="IPR011009">
    <property type="entry name" value="Kinase-like_dom_sf"/>
</dbReference>
<comment type="caution">
    <text evidence="11">The sequence shown here is derived from an EMBL/GenBank/DDBJ whole genome shotgun (WGS) entry which is preliminary data.</text>
</comment>
<evidence type="ECO:0000256" key="5">
    <source>
        <dbReference type="ARBA" id="ARBA00022777"/>
    </source>
</evidence>
<evidence type="ECO:0000256" key="8">
    <source>
        <dbReference type="SAM" id="Coils"/>
    </source>
</evidence>
<feature type="compositionally biased region" description="Polar residues" evidence="9">
    <location>
        <begin position="428"/>
        <end position="437"/>
    </location>
</feature>
<dbReference type="PANTHER" id="PTHR24342">
    <property type="entry name" value="SERINE/THREONINE-PROTEIN KINASE 17"/>
    <property type="match status" value="1"/>
</dbReference>
<dbReference type="SUPFAM" id="SSF56112">
    <property type="entry name" value="Protein kinase-like (PK-like)"/>
    <property type="match status" value="1"/>
</dbReference>
<feature type="compositionally biased region" description="Polar residues" evidence="9">
    <location>
        <begin position="271"/>
        <end position="290"/>
    </location>
</feature>
<dbReference type="PANTHER" id="PTHR24342:SF20">
    <property type="entry name" value="MYOSIN LIGHT CHAIN KINASE, SMOOTH MUSCLE"/>
    <property type="match status" value="1"/>
</dbReference>
<keyword evidence="12" id="KW-1185">Reference proteome</keyword>
<dbReference type="Pfam" id="PF00069">
    <property type="entry name" value="Pkinase"/>
    <property type="match status" value="1"/>
</dbReference>
<keyword evidence="2" id="KW-0723">Serine/threonine-protein kinase</keyword>
<accession>A0A7K6NSZ5</accession>
<keyword evidence="8" id="KW-0175">Coiled coil</keyword>
<dbReference type="GO" id="GO:0043065">
    <property type="term" value="P:positive regulation of apoptotic process"/>
    <property type="evidence" value="ECO:0007669"/>
    <property type="project" value="TreeGrafter"/>
</dbReference>
<keyword evidence="4 7" id="KW-0547">Nucleotide-binding</keyword>
<organism evidence="11 12">
    <name type="scientific">Pedionomus torquatus</name>
    <name type="common">Plains-wanderer</name>
    <dbReference type="NCBI Taxonomy" id="227192"/>
    <lineage>
        <taxon>Eukaryota</taxon>
        <taxon>Metazoa</taxon>
        <taxon>Chordata</taxon>
        <taxon>Craniata</taxon>
        <taxon>Vertebrata</taxon>
        <taxon>Euteleostomi</taxon>
        <taxon>Archelosauria</taxon>
        <taxon>Archosauria</taxon>
        <taxon>Dinosauria</taxon>
        <taxon>Saurischia</taxon>
        <taxon>Theropoda</taxon>
        <taxon>Coelurosauria</taxon>
        <taxon>Aves</taxon>
        <taxon>Neognathae</taxon>
        <taxon>Neoaves</taxon>
        <taxon>Charadriiformes</taxon>
        <taxon>Pedionomidae</taxon>
        <taxon>Pedionomus</taxon>
    </lineage>
</organism>
<evidence type="ECO:0000313" key="12">
    <source>
        <dbReference type="Proteomes" id="UP000565207"/>
    </source>
</evidence>
<proteinExistence type="inferred from homology"/>
<feature type="domain" description="Protein kinase" evidence="10">
    <location>
        <begin position="528"/>
        <end position="783"/>
    </location>
</feature>
<evidence type="ECO:0000256" key="9">
    <source>
        <dbReference type="SAM" id="MobiDB-lite"/>
    </source>
</evidence>
<dbReference type="InterPro" id="IPR000719">
    <property type="entry name" value="Prot_kinase_dom"/>
</dbReference>
<gene>
    <name evidence="11" type="primary">Mylk3</name>
    <name evidence="11" type="ORF">PEDTOR_R09136</name>
</gene>
<protein>
    <submittedName>
        <fullName evidence="11">MYLK3 kinase</fullName>
    </submittedName>
</protein>
<feature type="binding site" evidence="7">
    <location>
        <position position="557"/>
    </location>
    <ligand>
        <name>ATP</name>
        <dbReference type="ChEBI" id="CHEBI:30616"/>
    </ligand>
</feature>
<reference evidence="11 12" key="1">
    <citation type="submission" date="2019-09" db="EMBL/GenBank/DDBJ databases">
        <title>Bird 10,000 Genomes (B10K) Project - Family phase.</title>
        <authorList>
            <person name="Zhang G."/>
        </authorList>
    </citation>
    <scope>NUCLEOTIDE SEQUENCE [LARGE SCALE GENOMIC DNA]</scope>
    <source>
        <strain evidence="11">B10K-DU-029-80</strain>
        <tissue evidence="11">Muscle</tissue>
    </source>
</reference>
<feature type="region of interest" description="Disordered" evidence="9">
    <location>
        <begin position="400"/>
        <end position="507"/>
    </location>
</feature>
<dbReference type="GO" id="GO:0004674">
    <property type="term" value="F:protein serine/threonine kinase activity"/>
    <property type="evidence" value="ECO:0007669"/>
    <property type="project" value="UniProtKB-KW"/>
</dbReference>
<feature type="compositionally biased region" description="Polar residues" evidence="9">
    <location>
        <begin position="449"/>
        <end position="460"/>
    </location>
</feature>
<dbReference type="Proteomes" id="UP000565207">
    <property type="component" value="Unassembled WGS sequence"/>
</dbReference>
<keyword evidence="5 11" id="KW-0418">Kinase</keyword>
<evidence type="ECO:0000256" key="6">
    <source>
        <dbReference type="ARBA" id="ARBA00022840"/>
    </source>
</evidence>
<dbReference type="Gene3D" id="3.30.200.20">
    <property type="entry name" value="Phosphorylase Kinase, domain 1"/>
    <property type="match status" value="1"/>
</dbReference>
<dbReference type="GO" id="GO:0005524">
    <property type="term" value="F:ATP binding"/>
    <property type="evidence" value="ECO:0007669"/>
    <property type="project" value="UniProtKB-UniRule"/>
</dbReference>
<dbReference type="EMBL" id="VZRU01015708">
    <property type="protein sequence ID" value="NWW51923.1"/>
    <property type="molecule type" value="Genomic_DNA"/>
</dbReference>
<evidence type="ECO:0000256" key="3">
    <source>
        <dbReference type="ARBA" id="ARBA00022679"/>
    </source>
</evidence>